<feature type="transmembrane region" description="Helical" evidence="1">
    <location>
        <begin position="179"/>
        <end position="200"/>
    </location>
</feature>
<feature type="transmembrane region" description="Helical" evidence="1">
    <location>
        <begin position="268"/>
        <end position="289"/>
    </location>
</feature>
<evidence type="ECO:0000256" key="1">
    <source>
        <dbReference type="SAM" id="Phobius"/>
    </source>
</evidence>
<feature type="transmembrane region" description="Helical" evidence="1">
    <location>
        <begin position="207"/>
        <end position="227"/>
    </location>
</feature>
<evidence type="ECO:0000313" key="2">
    <source>
        <dbReference type="EMBL" id="MBL0885634.1"/>
    </source>
</evidence>
<keyword evidence="1" id="KW-0812">Transmembrane</keyword>
<feature type="transmembrane region" description="Helical" evidence="1">
    <location>
        <begin position="131"/>
        <end position="155"/>
    </location>
</feature>
<gene>
    <name evidence="2" type="ORF">HGK34_04945</name>
</gene>
<keyword evidence="3" id="KW-1185">Reference proteome</keyword>
<proteinExistence type="predicted"/>
<organism evidence="2 3">
    <name type="scientific">Myceligenerans indicum</name>
    <dbReference type="NCBI Taxonomy" id="2593663"/>
    <lineage>
        <taxon>Bacteria</taxon>
        <taxon>Bacillati</taxon>
        <taxon>Actinomycetota</taxon>
        <taxon>Actinomycetes</taxon>
        <taxon>Micrococcales</taxon>
        <taxon>Promicromonosporaceae</taxon>
        <taxon>Myceligenerans</taxon>
    </lineage>
</organism>
<accession>A0ABS1LHK8</accession>
<name>A0ABS1LHK8_9MICO</name>
<keyword evidence="1" id="KW-0472">Membrane</keyword>
<keyword evidence="1" id="KW-1133">Transmembrane helix</keyword>
<comment type="caution">
    <text evidence="2">The sequence shown here is derived from an EMBL/GenBank/DDBJ whole genome shotgun (WGS) entry which is preliminary data.</text>
</comment>
<protein>
    <submittedName>
        <fullName evidence="2">ABC transporter permease subunit</fullName>
    </submittedName>
</protein>
<dbReference type="EMBL" id="JABBYC010000004">
    <property type="protein sequence ID" value="MBL0885634.1"/>
    <property type="molecule type" value="Genomic_DNA"/>
</dbReference>
<evidence type="ECO:0000313" key="3">
    <source>
        <dbReference type="Proteomes" id="UP000675409"/>
    </source>
</evidence>
<dbReference type="RefSeq" id="WP_201845464.1">
    <property type="nucleotide sequence ID" value="NZ_JABBYC010000004.1"/>
</dbReference>
<feature type="transmembrane region" description="Helical" evidence="1">
    <location>
        <begin position="43"/>
        <end position="67"/>
    </location>
</feature>
<feature type="transmembrane region" description="Helical" evidence="1">
    <location>
        <begin position="87"/>
        <end position="110"/>
    </location>
</feature>
<sequence length="294" mass="30229">MSTTTLDAPAGRKPSPGVTVKKVSFGRLLRSEWIKLWSLRSTWWTLGSTVVVLVGTALMIAAAAVFVAGQDADGGGGEAGQLFPASMVVTVGYQFGALVVAVLGSMVITGEYSTGMIRSTFTVAPHRLGAYTAKATVLAAVTAVLVAVAVGLSWLTTYPLLKPHGITVDWSDADQLRPLYGVVLYVVLVALFAIGIGTLIRHTAGAIFTMVAVFLVIPLPFGIASQFPGAPAWVVEINKFLPSVAGSAITGSGGDSVAAGGPEILEPWVGMGVLAAYTAALLIAGGISLKTRDA</sequence>
<reference evidence="2 3" key="1">
    <citation type="journal article" date="2021" name="Arch. Microbiol.">
        <title>Myceligenerans indicum sp. nov., an actinobacterium isolated from mangrove sediment of Sundarbans, India.</title>
        <authorList>
            <person name="Asha K."/>
            <person name="Bhadury P."/>
        </authorList>
    </citation>
    <scope>NUCLEOTIDE SEQUENCE [LARGE SCALE GENOMIC DNA]</scope>
    <source>
        <strain evidence="2 3">I2</strain>
    </source>
</reference>
<dbReference type="Proteomes" id="UP000675409">
    <property type="component" value="Unassembled WGS sequence"/>
</dbReference>